<dbReference type="SUPFAM" id="SSF109715">
    <property type="entry name" value="DEK C-terminal domain"/>
    <property type="match status" value="1"/>
</dbReference>
<comment type="caution">
    <text evidence="4">The sequence shown here is derived from an EMBL/GenBank/DDBJ whole genome shotgun (WGS) entry which is preliminary data.</text>
</comment>
<proteinExistence type="predicted"/>
<sequence length="431" mass="48627">MLNYGVGLRLALVCGGKGRLVEELPTSLFFLPALRLPSAPPLRNFLQTVCCASSHRPVSLNRLLRLKALLAKTDLSTTTERSLRKQLEEELGADLSEKKLFIRSHLEAYLNQGATAEDGEEEGDDDAGENGADDNGEDPDGEVEDEEEDEEEEEVDNKKPKPKKGKVEVGQKRKAGGLSKGHKLSEGLASVLGVDELPRTQVVKMLWEYIRKHNLQDPQNKKNIIFDEKLRSIFGTATTDMFKINKLLSNHILPSENGASNGQPRPKKPKTEGKDKHEKGGGGKVSGFSKPLPISQSLIDFLGTGVKQLARSQVVKEMWQYIKTNNLQDPNDKRKILCDQKLKRLLKCDSFNGFGMTKLLSPHFLKSRLWMGETDFQFHKFLDQQASHLLVRSGREEEWVGGWVVDPENRLFYRRRYSRRSSELNCKFGKE</sequence>
<accession>A0A388L7M9</accession>
<dbReference type="Pfam" id="PF02201">
    <property type="entry name" value="SWIB"/>
    <property type="match status" value="2"/>
</dbReference>
<evidence type="ECO:0000313" key="5">
    <source>
        <dbReference type="Proteomes" id="UP000265515"/>
    </source>
</evidence>
<dbReference type="SUPFAM" id="SSF47592">
    <property type="entry name" value="SWIB/MDM2 domain"/>
    <property type="match status" value="2"/>
</dbReference>
<evidence type="ECO:0000256" key="1">
    <source>
        <dbReference type="SAM" id="MobiDB-lite"/>
    </source>
</evidence>
<feature type="region of interest" description="Disordered" evidence="1">
    <location>
        <begin position="113"/>
        <end position="183"/>
    </location>
</feature>
<evidence type="ECO:0008006" key="6">
    <source>
        <dbReference type="Google" id="ProtNLM"/>
    </source>
</evidence>
<dbReference type="OMA" id="MARTDIV"/>
<dbReference type="InterPro" id="IPR014876">
    <property type="entry name" value="DEK_C"/>
</dbReference>
<dbReference type="SMART" id="SM00151">
    <property type="entry name" value="SWIB"/>
    <property type="match status" value="2"/>
</dbReference>
<evidence type="ECO:0000259" key="3">
    <source>
        <dbReference type="PROSITE" id="PS51998"/>
    </source>
</evidence>
<feature type="region of interest" description="Disordered" evidence="1">
    <location>
        <begin position="254"/>
        <end position="289"/>
    </location>
</feature>
<protein>
    <recommendedName>
        <fullName evidence="6">DM2 domain-containing protein</fullName>
    </recommendedName>
</protein>
<feature type="domain" description="DM2" evidence="2">
    <location>
        <begin position="177"/>
        <end position="254"/>
    </location>
</feature>
<feature type="compositionally biased region" description="Acidic residues" evidence="1">
    <location>
        <begin position="117"/>
        <end position="155"/>
    </location>
</feature>
<keyword evidence="5" id="KW-1185">Reference proteome</keyword>
<dbReference type="Gene3D" id="1.10.245.10">
    <property type="entry name" value="SWIB/MDM2 domain"/>
    <property type="match status" value="2"/>
</dbReference>
<feature type="domain" description="DEK-C" evidence="3">
    <location>
        <begin position="56"/>
        <end position="111"/>
    </location>
</feature>
<name>A0A388L7M9_CHABU</name>
<dbReference type="EMBL" id="BFEA01000291">
    <property type="protein sequence ID" value="GBG78306.1"/>
    <property type="molecule type" value="Genomic_DNA"/>
</dbReference>
<feature type="domain" description="DM2" evidence="2">
    <location>
        <begin position="287"/>
        <end position="366"/>
    </location>
</feature>
<dbReference type="STRING" id="69332.A0A388L7M9"/>
<gene>
    <name evidence="4" type="ORF">CBR_g26336</name>
</gene>
<dbReference type="Proteomes" id="UP000265515">
    <property type="component" value="Unassembled WGS sequence"/>
</dbReference>
<organism evidence="4 5">
    <name type="scientific">Chara braunii</name>
    <name type="common">Braun's stonewort</name>
    <dbReference type="NCBI Taxonomy" id="69332"/>
    <lineage>
        <taxon>Eukaryota</taxon>
        <taxon>Viridiplantae</taxon>
        <taxon>Streptophyta</taxon>
        <taxon>Charophyceae</taxon>
        <taxon>Charales</taxon>
        <taxon>Characeae</taxon>
        <taxon>Chara</taxon>
    </lineage>
</organism>
<dbReference type="PANTHER" id="PTHR13844">
    <property type="entry name" value="SWI/SNF-RELATED MATRIX-ASSOCIATED ACTIN-DEPENDENT REGULATOR OF CHROMATIN SUBFAMILY D"/>
    <property type="match status" value="1"/>
</dbReference>
<reference evidence="4 5" key="1">
    <citation type="journal article" date="2018" name="Cell">
        <title>The Chara Genome: Secondary Complexity and Implications for Plant Terrestrialization.</title>
        <authorList>
            <person name="Nishiyama T."/>
            <person name="Sakayama H."/>
            <person name="Vries J.D."/>
            <person name="Buschmann H."/>
            <person name="Saint-Marcoux D."/>
            <person name="Ullrich K.K."/>
            <person name="Haas F.B."/>
            <person name="Vanderstraeten L."/>
            <person name="Becker D."/>
            <person name="Lang D."/>
            <person name="Vosolsobe S."/>
            <person name="Rombauts S."/>
            <person name="Wilhelmsson P.K.I."/>
            <person name="Janitza P."/>
            <person name="Kern R."/>
            <person name="Heyl A."/>
            <person name="Rumpler F."/>
            <person name="Villalobos L.I.A.C."/>
            <person name="Clay J.M."/>
            <person name="Skokan R."/>
            <person name="Toyoda A."/>
            <person name="Suzuki Y."/>
            <person name="Kagoshima H."/>
            <person name="Schijlen E."/>
            <person name="Tajeshwar N."/>
            <person name="Catarino B."/>
            <person name="Hetherington A.J."/>
            <person name="Saltykova A."/>
            <person name="Bonnot C."/>
            <person name="Breuninger H."/>
            <person name="Symeonidi A."/>
            <person name="Radhakrishnan G.V."/>
            <person name="Van Nieuwerburgh F."/>
            <person name="Deforce D."/>
            <person name="Chang C."/>
            <person name="Karol K.G."/>
            <person name="Hedrich R."/>
            <person name="Ulvskov P."/>
            <person name="Glockner G."/>
            <person name="Delwiche C.F."/>
            <person name="Petrasek J."/>
            <person name="Van de Peer Y."/>
            <person name="Friml J."/>
            <person name="Beilby M."/>
            <person name="Dolan L."/>
            <person name="Kohara Y."/>
            <person name="Sugano S."/>
            <person name="Fujiyama A."/>
            <person name="Delaux P.-M."/>
            <person name="Quint M."/>
            <person name="TheiBen G."/>
            <person name="Hagemann M."/>
            <person name="Harholt J."/>
            <person name="Dunand C."/>
            <person name="Zachgo S."/>
            <person name="Langdale J."/>
            <person name="Maumus F."/>
            <person name="Straeten D.V.D."/>
            <person name="Gould S.B."/>
            <person name="Rensing S.A."/>
        </authorList>
    </citation>
    <scope>NUCLEOTIDE SEQUENCE [LARGE SCALE GENOMIC DNA]</scope>
    <source>
        <strain evidence="4 5">S276</strain>
    </source>
</reference>
<dbReference type="PROSITE" id="PS51998">
    <property type="entry name" value="DEK_C"/>
    <property type="match status" value="1"/>
</dbReference>
<evidence type="ECO:0000259" key="2">
    <source>
        <dbReference type="PROSITE" id="PS51925"/>
    </source>
</evidence>
<evidence type="ECO:0000313" key="4">
    <source>
        <dbReference type="EMBL" id="GBG78306.1"/>
    </source>
</evidence>
<dbReference type="PROSITE" id="PS51925">
    <property type="entry name" value="SWIB_MDM2"/>
    <property type="match status" value="2"/>
</dbReference>
<dbReference type="InterPro" id="IPR019835">
    <property type="entry name" value="SWIB_domain"/>
</dbReference>
<dbReference type="Gramene" id="GBG78306">
    <property type="protein sequence ID" value="GBG78306"/>
    <property type="gene ID" value="CBR_g26336"/>
</dbReference>
<dbReference type="AlphaFoldDB" id="A0A388L7M9"/>
<feature type="compositionally biased region" description="Basic and acidic residues" evidence="1">
    <location>
        <begin position="269"/>
        <end position="281"/>
    </location>
</feature>
<dbReference type="CDD" id="cd10567">
    <property type="entry name" value="SWIB-MDM2_like"/>
    <property type="match status" value="2"/>
</dbReference>
<dbReference type="InterPro" id="IPR036885">
    <property type="entry name" value="SWIB_MDM2_dom_sf"/>
</dbReference>
<dbReference type="Gene3D" id="1.10.10.60">
    <property type="entry name" value="Homeodomain-like"/>
    <property type="match status" value="1"/>
</dbReference>
<dbReference type="Pfam" id="PF08766">
    <property type="entry name" value="DEK_C"/>
    <property type="match status" value="1"/>
</dbReference>
<dbReference type="InterPro" id="IPR003121">
    <property type="entry name" value="SWIB_MDM2_domain"/>
</dbReference>
<dbReference type="OrthoDB" id="10251073at2759"/>